<accession>A0A0F9VAX7</accession>
<name>A0A0F9VAX7_9ZZZZ</name>
<organism evidence="2">
    <name type="scientific">marine sediment metagenome</name>
    <dbReference type="NCBI Taxonomy" id="412755"/>
    <lineage>
        <taxon>unclassified sequences</taxon>
        <taxon>metagenomes</taxon>
        <taxon>ecological metagenomes</taxon>
    </lineage>
</organism>
<dbReference type="SUPFAM" id="SSF52540">
    <property type="entry name" value="P-loop containing nucleoside triphosphate hydrolases"/>
    <property type="match status" value="1"/>
</dbReference>
<dbReference type="GO" id="GO:0005524">
    <property type="term" value="F:ATP binding"/>
    <property type="evidence" value="ECO:0007669"/>
    <property type="project" value="InterPro"/>
</dbReference>
<dbReference type="GO" id="GO:0006260">
    <property type="term" value="P:DNA replication"/>
    <property type="evidence" value="ECO:0007669"/>
    <property type="project" value="InterPro"/>
</dbReference>
<dbReference type="InterPro" id="IPR027417">
    <property type="entry name" value="P-loop_NTPase"/>
</dbReference>
<reference evidence="2" key="1">
    <citation type="journal article" date="2015" name="Nature">
        <title>Complex archaea that bridge the gap between prokaryotes and eukaryotes.</title>
        <authorList>
            <person name="Spang A."/>
            <person name="Saw J.H."/>
            <person name="Jorgensen S.L."/>
            <person name="Zaremba-Niedzwiedzka K."/>
            <person name="Martijn J."/>
            <person name="Lind A.E."/>
            <person name="van Eijk R."/>
            <person name="Schleper C."/>
            <person name="Guy L."/>
            <person name="Ettema T.J."/>
        </authorList>
    </citation>
    <scope>NUCLEOTIDE SEQUENCE</scope>
</reference>
<dbReference type="Gene3D" id="3.40.50.300">
    <property type="entry name" value="P-loop containing nucleotide triphosphate hydrolases"/>
    <property type="match status" value="1"/>
</dbReference>
<sequence length="421" mass="47812">MSIYPYNRQFRLKIISLCLDDAWMSRTGSVIISPDYFESDDEIEIVTAILEYYKLYKQAPTDPDDITVLCNGEYGDTIYTIFEEDYDLHLAKDVAVQWAREQAAKIAILESIDDVKRGRLAQVLDRIEEAVSVGDDLAFPGIDVIDDIDIWLYQQWIGKIKTGWPHVDIHLGGGLAAGELGIILGPSNRGKSMALVNIAYGAASIGSGKNVVIFTHEMSYKVYAKRLAARMLFRFPTVGGDLTVYEADVKNVAKKLMPGKIRIIGGMRMTTNQIEVALDRMIAEGYDFQLIIDDYPDLVIPPRFRKERRFEITETYEWFRRTAEKYNVPVWGASQANRAAYRKEVVSLEDIAEDIGKVNLSDIVVALCQTRKEEEKDRCRLFLAKVRDGVKGAMFDAKYYPRQQAIITTGITKRREKEIDA</sequence>
<dbReference type="AlphaFoldDB" id="A0A0F9VAX7"/>
<dbReference type="InterPro" id="IPR007694">
    <property type="entry name" value="DNA_helicase_DnaB-like_C"/>
</dbReference>
<comment type="caution">
    <text evidence="2">The sequence shown here is derived from an EMBL/GenBank/DDBJ whole genome shotgun (WGS) entry which is preliminary data.</text>
</comment>
<protein>
    <recommendedName>
        <fullName evidence="1">SF4 helicase domain-containing protein</fullName>
    </recommendedName>
</protein>
<dbReference type="GO" id="GO:0003678">
    <property type="term" value="F:DNA helicase activity"/>
    <property type="evidence" value="ECO:0007669"/>
    <property type="project" value="InterPro"/>
</dbReference>
<evidence type="ECO:0000259" key="1">
    <source>
        <dbReference type="PROSITE" id="PS51199"/>
    </source>
</evidence>
<proteinExistence type="predicted"/>
<dbReference type="EMBL" id="LAZR01000606">
    <property type="protein sequence ID" value="KKN62973.1"/>
    <property type="molecule type" value="Genomic_DNA"/>
</dbReference>
<evidence type="ECO:0000313" key="2">
    <source>
        <dbReference type="EMBL" id="KKN62973.1"/>
    </source>
</evidence>
<feature type="domain" description="SF4 helicase" evidence="1">
    <location>
        <begin position="153"/>
        <end position="421"/>
    </location>
</feature>
<dbReference type="PROSITE" id="PS51199">
    <property type="entry name" value="SF4_HELICASE"/>
    <property type="match status" value="1"/>
</dbReference>
<dbReference type="Pfam" id="PF03796">
    <property type="entry name" value="DnaB_C"/>
    <property type="match status" value="1"/>
</dbReference>
<gene>
    <name evidence="2" type="ORF">LCGC14_0506830</name>
</gene>